<gene>
    <name evidence="1" type="ORF">LCGC14_0572820</name>
</gene>
<accession>A0A0F9U511</accession>
<dbReference type="AlphaFoldDB" id="A0A0F9U511"/>
<sequence length="68" mass="7750">MKRITYCYVDGSGSEQVNHVSNEKGGRVGYAVDEHAARIWMSKEEESETKVFPLDRIVFIREITSVIS</sequence>
<comment type="caution">
    <text evidence="1">The sequence shown here is derived from an EMBL/GenBank/DDBJ whole genome shotgun (WGS) entry which is preliminary data.</text>
</comment>
<evidence type="ECO:0000313" key="1">
    <source>
        <dbReference type="EMBL" id="KKN56371.1"/>
    </source>
</evidence>
<name>A0A0F9U511_9ZZZZ</name>
<protein>
    <submittedName>
        <fullName evidence="1">Uncharacterized protein</fullName>
    </submittedName>
</protein>
<organism evidence="1">
    <name type="scientific">marine sediment metagenome</name>
    <dbReference type="NCBI Taxonomy" id="412755"/>
    <lineage>
        <taxon>unclassified sequences</taxon>
        <taxon>metagenomes</taxon>
        <taxon>ecological metagenomes</taxon>
    </lineage>
</organism>
<reference evidence="1" key="1">
    <citation type="journal article" date="2015" name="Nature">
        <title>Complex archaea that bridge the gap between prokaryotes and eukaryotes.</title>
        <authorList>
            <person name="Spang A."/>
            <person name="Saw J.H."/>
            <person name="Jorgensen S.L."/>
            <person name="Zaremba-Niedzwiedzka K."/>
            <person name="Martijn J."/>
            <person name="Lind A.E."/>
            <person name="van Eijk R."/>
            <person name="Schleper C."/>
            <person name="Guy L."/>
            <person name="Ettema T.J."/>
        </authorList>
    </citation>
    <scope>NUCLEOTIDE SEQUENCE</scope>
</reference>
<dbReference type="EMBL" id="LAZR01000846">
    <property type="protein sequence ID" value="KKN56371.1"/>
    <property type="molecule type" value="Genomic_DNA"/>
</dbReference>
<proteinExistence type="predicted"/>